<accession>A0AAE0Y711</accession>
<protein>
    <submittedName>
        <fullName evidence="2">Uncharacterized protein</fullName>
    </submittedName>
</protein>
<keyword evidence="3" id="KW-1185">Reference proteome</keyword>
<evidence type="ECO:0000256" key="1">
    <source>
        <dbReference type="SAM" id="SignalP"/>
    </source>
</evidence>
<dbReference type="AlphaFoldDB" id="A0AAE0Y711"/>
<gene>
    <name evidence="2" type="ORF">RRG08_061413</name>
</gene>
<proteinExistence type="predicted"/>
<feature type="signal peptide" evidence="1">
    <location>
        <begin position="1"/>
        <end position="22"/>
    </location>
</feature>
<comment type="caution">
    <text evidence="2">The sequence shown here is derived from an EMBL/GenBank/DDBJ whole genome shotgun (WGS) entry which is preliminary data.</text>
</comment>
<keyword evidence="1" id="KW-0732">Signal</keyword>
<feature type="chain" id="PRO_5042029837" evidence="1">
    <location>
        <begin position="23"/>
        <end position="71"/>
    </location>
</feature>
<organism evidence="2 3">
    <name type="scientific">Elysia crispata</name>
    <name type="common">lettuce slug</name>
    <dbReference type="NCBI Taxonomy" id="231223"/>
    <lineage>
        <taxon>Eukaryota</taxon>
        <taxon>Metazoa</taxon>
        <taxon>Spiralia</taxon>
        <taxon>Lophotrochozoa</taxon>
        <taxon>Mollusca</taxon>
        <taxon>Gastropoda</taxon>
        <taxon>Heterobranchia</taxon>
        <taxon>Euthyneura</taxon>
        <taxon>Panpulmonata</taxon>
        <taxon>Sacoglossa</taxon>
        <taxon>Placobranchoidea</taxon>
        <taxon>Plakobranchidae</taxon>
        <taxon>Elysia</taxon>
    </lineage>
</organism>
<evidence type="ECO:0000313" key="2">
    <source>
        <dbReference type="EMBL" id="KAK3734160.1"/>
    </source>
</evidence>
<dbReference type="EMBL" id="JAWDGP010006860">
    <property type="protein sequence ID" value="KAK3734160.1"/>
    <property type="molecule type" value="Genomic_DNA"/>
</dbReference>
<evidence type="ECO:0000313" key="3">
    <source>
        <dbReference type="Proteomes" id="UP001283361"/>
    </source>
</evidence>
<name>A0AAE0Y711_9GAST</name>
<sequence>QQGTFTRRVLVLSFWTWRHVTCVSSGRTNSGAKFLDMASREMHPFRSTARTQTLTVTCHVINIHPSHDVEG</sequence>
<reference evidence="2" key="1">
    <citation type="journal article" date="2023" name="G3 (Bethesda)">
        <title>A reference genome for the long-term kleptoplast-retaining sea slug Elysia crispata morphotype clarki.</title>
        <authorList>
            <person name="Eastman K.E."/>
            <person name="Pendleton A.L."/>
            <person name="Shaikh M.A."/>
            <person name="Suttiyut T."/>
            <person name="Ogas R."/>
            <person name="Tomko P."/>
            <person name="Gavelis G."/>
            <person name="Widhalm J.R."/>
            <person name="Wisecaver J.H."/>
        </authorList>
    </citation>
    <scope>NUCLEOTIDE SEQUENCE</scope>
    <source>
        <strain evidence="2">ECLA1</strain>
    </source>
</reference>
<dbReference type="Proteomes" id="UP001283361">
    <property type="component" value="Unassembled WGS sequence"/>
</dbReference>
<feature type="non-terminal residue" evidence="2">
    <location>
        <position position="1"/>
    </location>
</feature>